<dbReference type="Pfam" id="PF07287">
    <property type="entry name" value="AtuA"/>
    <property type="match status" value="1"/>
</dbReference>
<feature type="compositionally biased region" description="Gly residues" evidence="1">
    <location>
        <begin position="455"/>
        <end position="467"/>
    </location>
</feature>
<feature type="domain" description="Acyclic terpene utilisation N-terminal" evidence="2">
    <location>
        <begin position="1"/>
        <end position="421"/>
    </location>
</feature>
<evidence type="ECO:0000313" key="4">
    <source>
        <dbReference type="EMBL" id="QES52412.1"/>
    </source>
</evidence>
<dbReference type="InterPro" id="IPR056362">
    <property type="entry name" value="AtuA-like_ferredoxin_dom"/>
</dbReference>
<gene>
    <name evidence="4" type="ORF">DEJ50_14480</name>
</gene>
<evidence type="ECO:0000259" key="3">
    <source>
        <dbReference type="Pfam" id="PF23544"/>
    </source>
</evidence>
<feature type="compositionally biased region" description="Low complexity" evidence="1">
    <location>
        <begin position="506"/>
        <end position="526"/>
    </location>
</feature>
<evidence type="ECO:0000313" key="5">
    <source>
        <dbReference type="Proteomes" id="UP000325211"/>
    </source>
</evidence>
<dbReference type="Pfam" id="PF23544">
    <property type="entry name" value="AtuA_ferredoxin"/>
    <property type="match status" value="1"/>
</dbReference>
<accession>A0A5P2DB62</accession>
<dbReference type="PANTHER" id="PTHR47585">
    <property type="match status" value="1"/>
</dbReference>
<evidence type="ECO:0000259" key="2">
    <source>
        <dbReference type="Pfam" id="PF07287"/>
    </source>
</evidence>
<organism evidence="4 5">
    <name type="scientific">Streptomyces venezuelae</name>
    <dbReference type="NCBI Taxonomy" id="54571"/>
    <lineage>
        <taxon>Bacteria</taxon>
        <taxon>Bacillati</taxon>
        <taxon>Actinomycetota</taxon>
        <taxon>Actinomycetes</taxon>
        <taxon>Kitasatosporales</taxon>
        <taxon>Streptomycetaceae</taxon>
        <taxon>Streptomyces</taxon>
    </lineage>
</organism>
<sequence length="642" mass="65770">MRIGNASGFYGDRLSAMREMLTGGPLDVLTGDYLAELTMLILGRDRLKDPGAGYAKTFLRQLEDFLGLAHEKGVRIVTNAGGLNPAGLADAVRELAAKAGIPVAVAHVEGDDLMQLPQPLPYGEPGAGAALTANAYLGGAGITACLRAGAEVVVTGRVTDAALVTGPAAWWFDWGPQDYDRLAGAVVAGHVLECGTQATGGNYAFFDRPGTDVRRPGFPLAEIAADGSSVITKHPGTGGLVSAGTVTAQLLYETQGVRYLGPDVTARLDTVRLSEVGADRVGIEGVVGEPPPPTLKVGVTRIGGWRNEVVFVLTGLDIEAKAALVREQLAETLEGVGSAEWTLARTDHADAATEETASALLRLVVRDASAERVGRPLTSAAIELALGSYPGFHVTAVPGPPQPYGIFTAHTIPPAAVRHEAILPTGTRLPIPPHPAGGVGPEPPDAVRSGAPDLGPGGARTAGGAGAESGAEAPDGVRPGAGAVGVADADASHGPGAELPDGVRSGARAPGEPGAEAAPAGCPRPGTTRAPLGRVVGARSGDKGGDANLGVWVETDDAYAWLEATLTVDEFRRLLPETAGLTLTRHALPNLRALNFTIEGILGDGVAAAHRFDPQAKALGEWLRARHLDIPTHLIPTPEAGP</sequence>
<feature type="compositionally biased region" description="Low complexity" evidence="1">
    <location>
        <begin position="468"/>
        <end position="489"/>
    </location>
</feature>
<feature type="domain" description="AtuA-like ferredoxin-fold" evidence="3">
    <location>
        <begin position="531"/>
        <end position="625"/>
    </location>
</feature>
<dbReference type="Proteomes" id="UP000325211">
    <property type="component" value="Chromosome"/>
</dbReference>
<dbReference type="InterPro" id="IPR010839">
    <property type="entry name" value="AtuA_N"/>
</dbReference>
<dbReference type="EMBL" id="CP029190">
    <property type="protein sequence ID" value="QES52412.1"/>
    <property type="molecule type" value="Genomic_DNA"/>
</dbReference>
<dbReference type="AlphaFoldDB" id="A0A5P2DB62"/>
<proteinExistence type="predicted"/>
<dbReference type="OrthoDB" id="3959640at2"/>
<evidence type="ECO:0000256" key="1">
    <source>
        <dbReference type="SAM" id="MobiDB-lite"/>
    </source>
</evidence>
<name>A0A5P2DB62_STRVZ</name>
<feature type="region of interest" description="Disordered" evidence="1">
    <location>
        <begin position="427"/>
        <end position="531"/>
    </location>
</feature>
<reference evidence="4 5" key="1">
    <citation type="submission" date="2018-05" db="EMBL/GenBank/DDBJ databases">
        <title>Streptomyces venezuelae.</title>
        <authorList>
            <person name="Kim W."/>
            <person name="Lee N."/>
            <person name="Cho B.-K."/>
        </authorList>
    </citation>
    <scope>NUCLEOTIDE SEQUENCE [LARGE SCALE GENOMIC DNA]</scope>
    <source>
        <strain evidence="4 5">ATCC 21782</strain>
    </source>
</reference>
<protein>
    <submittedName>
        <fullName evidence="4">Exopolyphosphatase</fullName>
    </submittedName>
</protein>
<dbReference type="PANTHER" id="PTHR47585:SF1">
    <property type="entry name" value="DUF1446 DOMAIN-CONTAINING PROTEIN"/>
    <property type="match status" value="1"/>
</dbReference>